<gene>
    <name evidence="5" type="ORF">IC621_23260</name>
</gene>
<dbReference type="SUPFAM" id="SSF51621">
    <property type="entry name" value="Phosphoenolpyruvate/pyruvate domain"/>
    <property type="match status" value="1"/>
</dbReference>
<reference evidence="5" key="1">
    <citation type="submission" date="2020-09" db="EMBL/GenBank/DDBJ databases">
        <title>A novel bacterium of genus Bacillus, isolated from South China Sea.</title>
        <authorList>
            <person name="Huang H."/>
            <person name="Mo K."/>
            <person name="Hu Y."/>
        </authorList>
    </citation>
    <scope>NUCLEOTIDE SEQUENCE</scope>
    <source>
        <strain evidence="5">IB182487</strain>
    </source>
</reference>
<dbReference type="EMBL" id="JACXAI010000043">
    <property type="protein sequence ID" value="MBD1383122.1"/>
    <property type="molecule type" value="Genomic_DNA"/>
</dbReference>
<accession>A0A926NF54</accession>
<dbReference type="AlphaFoldDB" id="A0A926NF54"/>
<keyword evidence="6" id="KW-1185">Reference proteome</keyword>
<proteinExistence type="inferred from homology"/>
<dbReference type="GO" id="GO:0016832">
    <property type="term" value="F:aldehyde-lyase activity"/>
    <property type="evidence" value="ECO:0007669"/>
    <property type="project" value="TreeGrafter"/>
</dbReference>
<dbReference type="InterPro" id="IPR015813">
    <property type="entry name" value="Pyrv/PenolPyrv_kinase-like_dom"/>
</dbReference>
<sequence length="256" mass="28156">MNKLIRSIEKDGVGYGMFMAIKDPAMVEIIGHAGYDFAIIDLEHSALDLSTMEHMIRAAKIVDITSIVRVPQGDYATVLRAVEAGADAVMFPHLITKDQAEKIVNTAKYYPIGNRGLDASTRVAKYGNIPMAEHMEQQNKRVQVIGMIEDKEALEHIDDILTVEGLDLLFIGAADLSSSFGIPGQVSHPMLRDAIKMVIKKANESGVHIGLPAYDAVQAKELENMGVKFIATPAVDTFHITETLKNHLAKVKEYKK</sequence>
<dbReference type="InterPro" id="IPR050251">
    <property type="entry name" value="HpcH-HpaI_aldolase"/>
</dbReference>
<dbReference type="InterPro" id="IPR005000">
    <property type="entry name" value="Aldolase/citrate-lyase_domain"/>
</dbReference>
<evidence type="ECO:0000256" key="2">
    <source>
        <dbReference type="ARBA" id="ARBA00022723"/>
    </source>
</evidence>
<dbReference type="Proteomes" id="UP000626844">
    <property type="component" value="Unassembled WGS sequence"/>
</dbReference>
<evidence type="ECO:0000313" key="6">
    <source>
        <dbReference type="Proteomes" id="UP000626844"/>
    </source>
</evidence>
<protein>
    <submittedName>
        <fullName evidence="5">Aldolase</fullName>
    </submittedName>
</protein>
<dbReference type="InterPro" id="IPR040442">
    <property type="entry name" value="Pyrv_kinase-like_dom_sf"/>
</dbReference>
<keyword evidence="2" id="KW-0479">Metal-binding</keyword>
<dbReference type="PANTHER" id="PTHR30502:SF0">
    <property type="entry name" value="PHOSPHOENOLPYRUVATE CARBOXYLASE FAMILY PROTEIN"/>
    <property type="match status" value="1"/>
</dbReference>
<evidence type="ECO:0000313" key="5">
    <source>
        <dbReference type="EMBL" id="MBD1383122.1"/>
    </source>
</evidence>
<evidence type="ECO:0000256" key="3">
    <source>
        <dbReference type="ARBA" id="ARBA00023239"/>
    </source>
</evidence>
<evidence type="ECO:0000256" key="1">
    <source>
        <dbReference type="ARBA" id="ARBA00005568"/>
    </source>
</evidence>
<dbReference type="Pfam" id="PF03328">
    <property type="entry name" value="HpcH_HpaI"/>
    <property type="match status" value="1"/>
</dbReference>
<dbReference type="GO" id="GO:0005737">
    <property type="term" value="C:cytoplasm"/>
    <property type="evidence" value="ECO:0007669"/>
    <property type="project" value="TreeGrafter"/>
</dbReference>
<organism evidence="5 6">
    <name type="scientific">Metabacillus arenae</name>
    <dbReference type="NCBI Taxonomy" id="2771434"/>
    <lineage>
        <taxon>Bacteria</taxon>
        <taxon>Bacillati</taxon>
        <taxon>Bacillota</taxon>
        <taxon>Bacilli</taxon>
        <taxon>Bacillales</taxon>
        <taxon>Bacillaceae</taxon>
        <taxon>Metabacillus</taxon>
    </lineage>
</organism>
<comment type="caution">
    <text evidence="5">The sequence shown here is derived from an EMBL/GenBank/DDBJ whole genome shotgun (WGS) entry which is preliminary data.</text>
</comment>
<dbReference type="PANTHER" id="PTHR30502">
    <property type="entry name" value="2-KETO-3-DEOXY-L-RHAMNONATE ALDOLASE"/>
    <property type="match status" value="1"/>
</dbReference>
<dbReference type="GO" id="GO:0046872">
    <property type="term" value="F:metal ion binding"/>
    <property type="evidence" value="ECO:0007669"/>
    <property type="project" value="UniProtKB-KW"/>
</dbReference>
<evidence type="ECO:0000259" key="4">
    <source>
        <dbReference type="Pfam" id="PF03328"/>
    </source>
</evidence>
<feature type="domain" description="HpcH/HpaI aldolase/citrate lyase" evidence="4">
    <location>
        <begin position="15"/>
        <end position="232"/>
    </location>
</feature>
<dbReference type="Gene3D" id="3.20.20.60">
    <property type="entry name" value="Phosphoenolpyruvate-binding domains"/>
    <property type="match status" value="1"/>
</dbReference>
<comment type="similarity">
    <text evidence="1">Belongs to the HpcH/HpaI aldolase family.</text>
</comment>
<dbReference type="RefSeq" id="WP_191161966.1">
    <property type="nucleotide sequence ID" value="NZ_JACXAI010000043.1"/>
</dbReference>
<keyword evidence="3" id="KW-0456">Lyase</keyword>
<name>A0A926NF54_9BACI</name>